<dbReference type="PANTHER" id="PTHR11558:SF11">
    <property type="entry name" value="SPERMIDINE SYNTHASE"/>
    <property type="match status" value="1"/>
</dbReference>
<keyword evidence="3 6" id="KW-0808">Transferase</keyword>
<dbReference type="SUPFAM" id="SSF53335">
    <property type="entry name" value="S-adenosyl-L-methionine-dependent methyltransferases"/>
    <property type="match status" value="1"/>
</dbReference>
<dbReference type="Pfam" id="PF01564">
    <property type="entry name" value="Spermine_synth"/>
    <property type="match status" value="1"/>
</dbReference>
<dbReference type="STRING" id="1301915.JH146_0885"/>
<keyword evidence="4 6" id="KW-0745">Spermidine biosynthesis</keyword>
<dbReference type="Pfam" id="PF17284">
    <property type="entry name" value="Spermine_synt_N"/>
    <property type="match status" value="1"/>
</dbReference>
<feature type="domain" description="PABS" evidence="10">
    <location>
        <begin position="11"/>
        <end position="245"/>
    </location>
</feature>
<dbReference type="PROSITE" id="PS01330">
    <property type="entry name" value="PABS_1"/>
    <property type="match status" value="1"/>
</dbReference>
<comment type="pathway">
    <text evidence="6">Amine and polyamine biosynthesis; spermidine biosynthesis; spermidine from putrescine: step 1/1.</text>
</comment>
<accession>A0A076LBH1</accession>
<dbReference type="Proteomes" id="UP000028781">
    <property type="component" value="Chromosome"/>
</dbReference>
<dbReference type="GO" id="GO:0008295">
    <property type="term" value="P:spermidine biosynthetic process"/>
    <property type="evidence" value="ECO:0007669"/>
    <property type="project" value="UniProtKB-UniRule"/>
</dbReference>
<evidence type="ECO:0000256" key="1">
    <source>
        <dbReference type="ARBA" id="ARBA00007867"/>
    </source>
</evidence>
<dbReference type="InterPro" id="IPR029063">
    <property type="entry name" value="SAM-dependent_MTases_sf"/>
</dbReference>
<organism evidence="11 12">
    <name type="scientific">Methanocaldococcus bathoardescens</name>
    <dbReference type="NCBI Taxonomy" id="1301915"/>
    <lineage>
        <taxon>Archaea</taxon>
        <taxon>Methanobacteriati</taxon>
        <taxon>Methanobacteriota</taxon>
        <taxon>Methanomada group</taxon>
        <taxon>Methanococci</taxon>
        <taxon>Methanococcales</taxon>
        <taxon>Methanocaldococcaceae</taxon>
        <taxon>Methanocaldococcus</taxon>
    </lineage>
</organism>
<evidence type="ECO:0000256" key="4">
    <source>
        <dbReference type="ARBA" id="ARBA00023066"/>
    </source>
</evidence>
<feature type="binding site" evidence="6">
    <location>
        <position position="71"/>
    </location>
    <ligand>
        <name>spermidine</name>
        <dbReference type="ChEBI" id="CHEBI:57834"/>
    </ligand>
</feature>
<protein>
    <recommendedName>
        <fullName evidence="6">Polyamine aminopropyltransferase</fullName>
    </recommendedName>
    <alternativeName>
        <fullName evidence="6">Putrescine aminopropyltransferase</fullName>
        <shortName evidence="6">PAPT</shortName>
    </alternativeName>
    <alternativeName>
        <fullName evidence="6">Spermidine synthase</fullName>
        <shortName evidence="6">SPDS</shortName>
        <shortName evidence="6">SPDSY</shortName>
        <ecNumber evidence="6">2.5.1.16</ecNumber>
    </alternativeName>
</protein>
<feature type="binding site" evidence="6">
    <location>
        <position position="40"/>
    </location>
    <ligand>
        <name>S-methyl-5'-thioadenosine</name>
        <dbReference type="ChEBI" id="CHEBI:17509"/>
    </ligand>
</feature>
<dbReference type="InterPro" id="IPR035246">
    <property type="entry name" value="Spermidine_synt_N"/>
</dbReference>
<feature type="binding site" evidence="6">
    <location>
        <position position="95"/>
    </location>
    <ligand>
        <name>spermidine</name>
        <dbReference type="ChEBI" id="CHEBI:57834"/>
    </ligand>
</feature>
<evidence type="ECO:0000256" key="2">
    <source>
        <dbReference type="ARBA" id="ARBA00022490"/>
    </source>
</evidence>
<dbReference type="OrthoDB" id="10538at2157"/>
<feature type="binding site" evidence="6">
    <location>
        <begin position="164"/>
        <end position="167"/>
    </location>
    <ligand>
        <name>spermidine</name>
        <dbReference type="ChEBI" id="CHEBI:57834"/>
    </ligand>
</feature>
<dbReference type="GeneID" id="24891494"/>
<name>A0A076LBH1_9EURY</name>
<dbReference type="HAMAP" id="MF_00198">
    <property type="entry name" value="Spermidine_synth"/>
    <property type="match status" value="1"/>
</dbReference>
<keyword evidence="2" id="KW-0963">Cytoplasm</keyword>
<dbReference type="AlphaFoldDB" id="A0A076LBH1"/>
<evidence type="ECO:0000313" key="11">
    <source>
        <dbReference type="EMBL" id="AIJ05730.1"/>
    </source>
</evidence>
<feature type="active site" description="Proton acceptor" evidence="6 7">
    <location>
        <position position="164"/>
    </location>
</feature>
<dbReference type="Gene3D" id="3.40.50.150">
    <property type="entry name" value="Vaccinia Virus protein VP39"/>
    <property type="match status" value="1"/>
</dbReference>
<evidence type="ECO:0000259" key="10">
    <source>
        <dbReference type="PROSITE" id="PS51006"/>
    </source>
</evidence>
<dbReference type="InterPro" id="IPR030373">
    <property type="entry name" value="PABS_CS"/>
</dbReference>
<dbReference type="InterPro" id="IPR037163">
    <property type="entry name" value="Spermidine_synt_N_sf"/>
</dbReference>
<evidence type="ECO:0000256" key="6">
    <source>
        <dbReference type="HAMAP-Rule" id="MF_00198"/>
    </source>
</evidence>
<comment type="catalytic activity">
    <reaction evidence="6 9">
        <text>S-adenosyl 3-(methylsulfanyl)propylamine + putrescine = S-methyl-5'-thioadenosine + spermidine + H(+)</text>
        <dbReference type="Rhea" id="RHEA:12721"/>
        <dbReference type="ChEBI" id="CHEBI:15378"/>
        <dbReference type="ChEBI" id="CHEBI:17509"/>
        <dbReference type="ChEBI" id="CHEBI:57443"/>
        <dbReference type="ChEBI" id="CHEBI:57834"/>
        <dbReference type="ChEBI" id="CHEBI:326268"/>
        <dbReference type="EC" id="2.5.1.16"/>
    </reaction>
</comment>
<dbReference type="InterPro" id="IPR030374">
    <property type="entry name" value="PABS"/>
</dbReference>
<dbReference type="FunFam" id="3.40.50.150:FF:000056">
    <property type="entry name" value="Polyamine aminopropyltransferase"/>
    <property type="match status" value="1"/>
</dbReference>
<dbReference type="UniPathway" id="UPA00248">
    <property type="reaction ID" value="UER00314"/>
</dbReference>
<comment type="function">
    <text evidence="6">Catalyzes the irreversible transfer of a propylamine group from the amino donor S-adenosylmethioninamine (decarboxy-AdoMet) to putrescine (1,4-diaminobutane) to yield spermidine.</text>
</comment>
<dbReference type="InterPro" id="IPR001045">
    <property type="entry name" value="Spermi_synthase"/>
</dbReference>
<dbReference type="RefSeq" id="WP_048201883.1">
    <property type="nucleotide sequence ID" value="NZ_CP009149.1"/>
</dbReference>
<evidence type="ECO:0000256" key="3">
    <source>
        <dbReference type="ARBA" id="ARBA00022679"/>
    </source>
</evidence>
<evidence type="ECO:0000256" key="7">
    <source>
        <dbReference type="PROSITE-ProRule" id="PRU00354"/>
    </source>
</evidence>
<evidence type="ECO:0000313" key="12">
    <source>
        <dbReference type="Proteomes" id="UP000028781"/>
    </source>
</evidence>
<sequence>MNQNNNNFKCHIWFTEYHNNNVALSVRVKDILYMDKSEFQEIEIIDTYDFGKVLVLDNTFQTTERDEFIYHELISHIPLFTHPNPKNVLVIGGGDGGTVREVVKHKSVETVDFVELDRKVIEACKKYMPKLSCEIDNEKVNLIITDGIRYVAETDKKYDVIIVDCPDPVGPAKGLFEKEFYKNVFKCLNDDGIMVQQSESPLYNLDLIQNICRYLKDAGFKIIMPYTYPMPTYPSGFWSFTLASKKYSPLEVDEERIKEALKDMETKYYDEEVHKGIFLAAPKFLKDAVKKALE</sequence>
<dbReference type="GO" id="GO:0004766">
    <property type="term" value="F:spermidine synthase activity"/>
    <property type="evidence" value="ECO:0007669"/>
    <property type="project" value="UniProtKB-UniRule"/>
</dbReference>
<feature type="binding site" evidence="6">
    <location>
        <position position="171"/>
    </location>
    <ligand>
        <name>S-methyl-5'-thioadenosine</name>
        <dbReference type="ChEBI" id="CHEBI:17509"/>
    </ligand>
</feature>
<dbReference type="EMBL" id="CP009149">
    <property type="protein sequence ID" value="AIJ05730.1"/>
    <property type="molecule type" value="Genomic_DNA"/>
</dbReference>
<dbReference type="Gene3D" id="2.30.140.10">
    <property type="entry name" value="Spermidine synthase, tetramerisation domain"/>
    <property type="match status" value="1"/>
</dbReference>
<comment type="similarity">
    <text evidence="1 6 8">Belongs to the spermidine/spermine synthase family.</text>
</comment>
<evidence type="ECO:0000256" key="8">
    <source>
        <dbReference type="RuleBase" id="RU003836"/>
    </source>
</evidence>
<dbReference type="HOGENOM" id="CLU_048199_0_0_2"/>
<dbReference type="NCBIfam" id="TIGR00417">
    <property type="entry name" value="speE"/>
    <property type="match status" value="1"/>
</dbReference>
<dbReference type="KEGG" id="mjh:JH146_0885"/>
<evidence type="ECO:0000256" key="9">
    <source>
        <dbReference type="RuleBase" id="RU003837"/>
    </source>
</evidence>
<feature type="binding site" evidence="6">
    <location>
        <begin position="146"/>
        <end position="147"/>
    </location>
    <ligand>
        <name>S-methyl-5'-thioadenosine</name>
        <dbReference type="ChEBI" id="CHEBI:17509"/>
    </ligand>
</feature>
<keyword evidence="5 6" id="KW-0620">Polyamine biosynthesis</keyword>
<keyword evidence="12" id="KW-1185">Reference proteome</keyword>
<comment type="subunit">
    <text evidence="6">Homodimer or homotetramer.</text>
</comment>
<feature type="binding site" evidence="6">
    <location>
        <position position="115"/>
    </location>
    <ligand>
        <name>S-methyl-5'-thioadenosine</name>
        <dbReference type="ChEBI" id="CHEBI:17509"/>
    </ligand>
</feature>
<dbReference type="NCBIfam" id="NF002010">
    <property type="entry name" value="PRK00811.1"/>
    <property type="match status" value="1"/>
</dbReference>
<dbReference type="CDD" id="cd02440">
    <property type="entry name" value="AdoMet_MTases"/>
    <property type="match status" value="1"/>
</dbReference>
<dbReference type="PROSITE" id="PS51006">
    <property type="entry name" value="PABS_2"/>
    <property type="match status" value="1"/>
</dbReference>
<reference evidence="11 12" key="1">
    <citation type="journal article" date="2015" name="Int. J. Syst. Evol. Microbiol.">
        <title>M ethanocaldococcus bathoardescens sp. nov., a hyperthermophilic methanogen isolated from a volcanically active deep-sea hydrothermal vent.</title>
        <authorList>
            <person name="Stewart L.C."/>
            <person name="Jung J.H."/>
            <person name="Kim Y.T."/>
            <person name="Kwon S.W."/>
            <person name="Park C.S."/>
            <person name="Holden J.F."/>
        </authorList>
    </citation>
    <scope>NUCLEOTIDE SEQUENCE [LARGE SCALE GENOMIC DNA]</scope>
    <source>
        <strain evidence="11 12">JH146</strain>
    </source>
</reference>
<proteinExistence type="inferred from homology"/>
<dbReference type="PANTHER" id="PTHR11558">
    <property type="entry name" value="SPERMIDINE/SPERMINE SYNTHASE"/>
    <property type="match status" value="1"/>
</dbReference>
<dbReference type="EC" id="2.5.1.16" evidence="6"/>
<evidence type="ECO:0000256" key="5">
    <source>
        <dbReference type="ARBA" id="ARBA00023115"/>
    </source>
</evidence>
<gene>
    <name evidence="6" type="primary">speE</name>
    <name evidence="11" type="ORF">JH146_0885</name>
</gene>